<sequence length="69" mass="8187">MPYLSGSSRSRSISSQVKGGQHTYISQVENVRLQQTRNNRPFRPILKRNTRLQRLSRRTSRSIVRTWKM</sequence>
<protein>
    <submittedName>
        <fullName evidence="2">Uncharacterized protein</fullName>
    </submittedName>
</protein>
<comment type="caution">
    <text evidence="2">The sequence shown here is derived from an EMBL/GenBank/DDBJ whole genome shotgun (WGS) entry which is preliminary data.</text>
</comment>
<feature type="region of interest" description="Disordered" evidence="1">
    <location>
        <begin position="1"/>
        <end position="21"/>
    </location>
</feature>
<feature type="compositionally biased region" description="Low complexity" evidence="1">
    <location>
        <begin position="1"/>
        <end position="15"/>
    </location>
</feature>
<dbReference type="Proteomes" id="UP001163046">
    <property type="component" value="Unassembled WGS sequence"/>
</dbReference>
<reference evidence="2" key="1">
    <citation type="submission" date="2023-01" db="EMBL/GenBank/DDBJ databases">
        <title>Genome assembly of the deep-sea coral Lophelia pertusa.</title>
        <authorList>
            <person name="Herrera S."/>
            <person name="Cordes E."/>
        </authorList>
    </citation>
    <scope>NUCLEOTIDE SEQUENCE</scope>
    <source>
        <strain evidence="2">USNM1676648</strain>
        <tissue evidence="2">Polyp</tissue>
    </source>
</reference>
<evidence type="ECO:0000313" key="2">
    <source>
        <dbReference type="EMBL" id="KAJ7388119.1"/>
    </source>
</evidence>
<evidence type="ECO:0000313" key="3">
    <source>
        <dbReference type="Proteomes" id="UP001163046"/>
    </source>
</evidence>
<proteinExistence type="predicted"/>
<dbReference type="EMBL" id="MU825629">
    <property type="protein sequence ID" value="KAJ7388119.1"/>
    <property type="molecule type" value="Genomic_DNA"/>
</dbReference>
<organism evidence="2 3">
    <name type="scientific">Desmophyllum pertusum</name>
    <dbReference type="NCBI Taxonomy" id="174260"/>
    <lineage>
        <taxon>Eukaryota</taxon>
        <taxon>Metazoa</taxon>
        <taxon>Cnidaria</taxon>
        <taxon>Anthozoa</taxon>
        <taxon>Hexacorallia</taxon>
        <taxon>Scleractinia</taxon>
        <taxon>Caryophylliina</taxon>
        <taxon>Caryophylliidae</taxon>
        <taxon>Desmophyllum</taxon>
    </lineage>
</organism>
<gene>
    <name evidence="2" type="ORF">OS493_039726</name>
</gene>
<keyword evidence="3" id="KW-1185">Reference proteome</keyword>
<evidence type="ECO:0000256" key="1">
    <source>
        <dbReference type="SAM" id="MobiDB-lite"/>
    </source>
</evidence>
<dbReference type="AlphaFoldDB" id="A0A9W9ZY32"/>
<accession>A0A9W9ZY32</accession>
<name>A0A9W9ZY32_9CNID</name>